<name>A0A5P1X1G1_9LACO</name>
<dbReference type="EMBL" id="CP043939">
    <property type="protein sequence ID" value="QER66509.1"/>
    <property type="molecule type" value="Genomic_DNA"/>
</dbReference>
<reference evidence="3 4" key="1">
    <citation type="submission" date="2019-09" db="EMBL/GenBank/DDBJ databases">
        <title>Complete Genome Sequence of Lactobacillus nenjiangensis SH-Y15, isolated from sauerkraut.</title>
        <authorList>
            <person name="Yang H."/>
        </authorList>
    </citation>
    <scope>NUCLEOTIDE SEQUENCE [LARGE SCALE GENOMIC DNA]</scope>
    <source>
        <strain evidence="3 4">SH-Y15</strain>
    </source>
</reference>
<evidence type="ECO:0000313" key="4">
    <source>
        <dbReference type="Proteomes" id="UP000325295"/>
    </source>
</evidence>
<feature type="transmembrane region" description="Helical" evidence="1">
    <location>
        <begin position="55"/>
        <end position="73"/>
    </location>
</feature>
<organism evidence="3 4">
    <name type="scientific">Paucilactobacillus nenjiangensis</name>
    <dbReference type="NCBI Taxonomy" id="1296540"/>
    <lineage>
        <taxon>Bacteria</taxon>
        <taxon>Bacillati</taxon>
        <taxon>Bacillota</taxon>
        <taxon>Bacilli</taxon>
        <taxon>Lactobacillales</taxon>
        <taxon>Lactobacillaceae</taxon>
        <taxon>Paucilactobacillus</taxon>
    </lineage>
</organism>
<dbReference type="OrthoDB" id="2249781at2"/>
<gene>
    <name evidence="3" type="ORF">F0161_00595</name>
</gene>
<dbReference type="InterPro" id="IPR054331">
    <property type="entry name" value="LiaF_TM"/>
</dbReference>
<protein>
    <recommendedName>
        <fullName evidence="2">LiaF transmembrane domain-containing protein</fullName>
    </recommendedName>
</protein>
<dbReference type="RefSeq" id="WP_137601677.1">
    <property type="nucleotide sequence ID" value="NZ_BJEB01000015.1"/>
</dbReference>
<feature type="domain" description="LiaF transmembrane" evidence="2">
    <location>
        <begin position="7"/>
        <end position="100"/>
    </location>
</feature>
<evidence type="ECO:0000259" key="2">
    <source>
        <dbReference type="Pfam" id="PF22570"/>
    </source>
</evidence>
<feature type="transmembrane region" description="Helical" evidence="1">
    <location>
        <begin position="79"/>
        <end position="97"/>
    </location>
</feature>
<dbReference type="KEGG" id="lnn:F0161_00595"/>
<keyword evidence="1" id="KW-0472">Membrane</keyword>
<feature type="transmembrane region" description="Helical" evidence="1">
    <location>
        <begin position="31"/>
        <end position="48"/>
    </location>
</feature>
<sequence>MKFFRVFWGLFFIVAAGTFIGTQTGLISIDLPIFAIIASIILVAVFIHSLFTKSIIGIIFSAALEAIVLAGPLNWNIGAGPILITALLLSIGISILFRGSGIRRHGEWVMHHHRDVYHHAIDPDVETIDGAINGHIEIDNRFTGSVRYVQEDDFKSANITAYMAGTKVYFDKSTIQGDTANIHLDIDLSGTDIFVPADWNLIINVNNYMGGIEEKGRGNTNGPKVTVTGRVRMSGLTIHYV</sequence>
<dbReference type="Proteomes" id="UP000325295">
    <property type="component" value="Chromosome"/>
</dbReference>
<keyword evidence="4" id="KW-1185">Reference proteome</keyword>
<evidence type="ECO:0000256" key="1">
    <source>
        <dbReference type="SAM" id="Phobius"/>
    </source>
</evidence>
<dbReference type="Pfam" id="PF22570">
    <property type="entry name" value="LiaF-TM"/>
    <property type="match status" value="1"/>
</dbReference>
<keyword evidence="1" id="KW-0812">Transmembrane</keyword>
<accession>A0A5P1X1G1</accession>
<evidence type="ECO:0000313" key="3">
    <source>
        <dbReference type="EMBL" id="QER66509.1"/>
    </source>
</evidence>
<keyword evidence="1" id="KW-1133">Transmembrane helix</keyword>
<proteinExistence type="predicted"/>
<dbReference type="AlphaFoldDB" id="A0A5P1X1G1"/>